<evidence type="ECO:0000313" key="2">
    <source>
        <dbReference type="Proteomes" id="UP000050349"/>
    </source>
</evidence>
<sequence length="80" mass="9616">MRPGRQACFTCVRTVHQCSFYLFLKCCQVRRDQSAQQMLKVYHHLAFAMKRQLLKFLVIIDVLMGSADRWRKIRRPPIFK</sequence>
<accession>A0A0P8XWY7</accession>
<evidence type="ECO:0000313" key="1">
    <source>
        <dbReference type="EMBL" id="KPU61956.1"/>
    </source>
</evidence>
<reference evidence="1 2" key="1">
    <citation type="submission" date="2015-09" db="EMBL/GenBank/DDBJ databases">
        <authorList>
            <person name="Jackson K.R."/>
            <person name="Lunt B.L."/>
            <person name="Fisher J.N.B."/>
            <person name="Gardner A.V."/>
            <person name="Bailey M.E."/>
            <person name="Deus L.M."/>
            <person name="Earl A.S."/>
            <person name="Gibby P.D."/>
            <person name="Hartmann K.A."/>
            <person name="Liu J.E."/>
            <person name="Manci A.M."/>
            <person name="Nielsen D.A."/>
            <person name="Solomon M.B."/>
            <person name="Breakwell D.P."/>
            <person name="Burnett S.H."/>
            <person name="Grose J.H."/>
        </authorList>
    </citation>
    <scope>NUCLEOTIDE SEQUENCE [LARGE SCALE GENOMIC DNA]</scope>
    <source>
        <strain evidence="1 2">S613</strain>
    </source>
</reference>
<protein>
    <submittedName>
        <fullName evidence="1">Uncharacterized protein</fullName>
    </submittedName>
</protein>
<dbReference type="AlphaFoldDB" id="A0A0P8XWY7"/>
<name>A0A0P8XWY7_PSEFL</name>
<dbReference type="Proteomes" id="UP000050349">
    <property type="component" value="Unassembled WGS sequence"/>
</dbReference>
<gene>
    <name evidence="1" type="ORF">AN403_6061</name>
</gene>
<proteinExistence type="predicted"/>
<dbReference type="EMBL" id="LJXB01000040">
    <property type="protein sequence ID" value="KPU61956.1"/>
    <property type="molecule type" value="Genomic_DNA"/>
</dbReference>
<organism evidence="1 2">
    <name type="scientific">Pseudomonas fluorescens</name>
    <dbReference type="NCBI Taxonomy" id="294"/>
    <lineage>
        <taxon>Bacteria</taxon>
        <taxon>Pseudomonadati</taxon>
        <taxon>Pseudomonadota</taxon>
        <taxon>Gammaproteobacteria</taxon>
        <taxon>Pseudomonadales</taxon>
        <taxon>Pseudomonadaceae</taxon>
        <taxon>Pseudomonas</taxon>
    </lineage>
</organism>
<comment type="caution">
    <text evidence="1">The sequence shown here is derived from an EMBL/GenBank/DDBJ whole genome shotgun (WGS) entry which is preliminary data.</text>
</comment>